<dbReference type="EMBL" id="CAXLJL010000090">
    <property type="protein sequence ID" value="CAL5131429.1"/>
    <property type="molecule type" value="Genomic_DNA"/>
</dbReference>
<dbReference type="GO" id="GO:0005576">
    <property type="term" value="C:extracellular region"/>
    <property type="evidence" value="ECO:0007669"/>
    <property type="project" value="InterPro"/>
</dbReference>
<accession>A0AAV2T618</accession>
<dbReference type="CDD" id="cd05380">
    <property type="entry name" value="CAP_euk"/>
    <property type="match status" value="1"/>
</dbReference>
<dbReference type="InterPro" id="IPR018244">
    <property type="entry name" value="Allrgn_V5/Tpx1_CS"/>
</dbReference>
<evidence type="ECO:0000313" key="5">
    <source>
        <dbReference type="Proteomes" id="UP001497525"/>
    </source>
</evidence>
<reference evidence="4" key="1">
    <citation type="submission" date="2024-06" db="EMBL/GenBank/DDBJ databases">
        <authorList>
            <person name="Liu X."/>
            <person name="Lenzi L."/>
            <person name="Haldenby T S."/>
            <person name="Uol C."/>
        </authorList>
    </citation>
    <scope>NUCLEOTIDE SEQUENCE</scope>
</reference>
<dbReference type="PROSITE" id="PS01010">
    <property type="entry name" value="CRISP_2"/>
    <property type="match status" value="1"/>
</dbReference>
<dbReference type="PANTHER" id="PTHR10334">
    <property type="entry name" value="CYSTEINE-RICH SECRETORY PROTEIN-RELATED"/>
    <property type="match status" value="1"/>
</dbReference>
<organism evidence="4 5">
    <name type="scientific">Calicophoron daubneyi</name>
    <name type="common">Rumen fluke</name>
    <name type="synonym">Paramphistomum daubneyi</name>
    <dbReference type="NCBI Taxonomy" id="300641"/>
    <lineage>
        <taxon>Eukaryota</taxon>
        <taxon>Metazoa</taxon>
        <taxon>Spiralia</taxon>
        <taxon>Lophotrochozoa</taxon>
        <taxon>Platyhelminthes</taxon>
        <taxon>Trematoda</taxon>
        <taxon>Digenea</taxon>
        <taxon>Plagiorchiida</taxon>
        <taxon>Pronocephalata</taxon>
        <taxon>Paramphistomoidea</taxon>
        <taxon>Paramphistomidae</taxon>
        <taxon>Calicophoron</taxon>
    </lineage>
</organism>
<evidence type="ECO:0000259" key="3">
    <source>
        <dbReference type="SMART" id="SM00198"/>
    </source>
</evidence>
<feature type="domain" description="SCP" evidence="3">
    <location>
        <begin position="31"/>
        <end position="174"/>
    </location>
</feature>
<feature type="signal peptide" evidence="2">
    <location>
        <begin position="1"/>
        <end position="26"/>
    </location>
</feature>
<dbReference type="InterPro" id="IPR014044">
    <property type="entry name" value="CAP_dom"/>
</dbReference>
<dbReference type="Pfam" id="PF00188">
    <property type="entry name" value="CAP"/>
    <property type="match status" value="1"/>
</dbReference>
<protein>
    <recommendedName>
        <fullName evidence="3">SCP domain-containing protein</fullName>
    </recommendedName>
</protein>
<keyword evidence="2" id="KW-0732">Signal</keyword>
<dbReference type="InterPro" id="IPR035940">
    <property type="entry name" value="CAP_sf"/>
</dbReference>
<evidence type="ECO:0000313" key="4">
    <source>
        <dbReference type="EMBL" id="CAL5131429.1"/>
    </source>
</evidence>
<feature type="region of interest" description="Disordered" evidence="1">
    <location>
        <begin position="175"/>
        <end position="200"/>
    </location>
</feature>
<name>A0AAV2T618_CALDB</name>
<sequence>MTVESPLMRITFKIILLLSAVAIINAQLDPETADLILSMHNDLREQVSRGELSGQPKAKNVFPLVWDNELANLAESLAKTCVYHHDGASLPEYGRLGQNIAVNVNVKEGVQMWIDEYKSYDYASNTCEGSCQHYTEMVASRSNIIGCAVEDCTGRGAHNYFIVCNYAPLGNINGERPYEEEEREQEEPKNDCSSPFPLEN</sequence>
<evidence type="ECO:0000256" key="2">
    <source>
        <dbReference type="SAM" id="SignalP"/>
    </source>
</evidence>
<dbReference type="InterPro" id="IPR001283">
    <property type="entry name" value="CRISP-related"/>
</dbReference>
<dbReference type="SUPFAM" id="SSF55797">
    <property type="entry name" value="PR-1-like"/>
    <property type="match status" value="1"/>
</dbReference>
<dbReference type="AlphaFoldDB" id="A0AAV2T618"/>
<evidence type="ECO:0000256" key="1">
    <source>
        <dbReference type="SAM" id="MobiDB-lite"/>
    </source>
</evidence>
<dbReference type="SMART" id="SM00198">
    <property type="entry name" value="SCP"/>
    <property type="match status" value="1"/>
</dbReference>
<dbReference type="Gene3D" id="3.40.33.10">
    <property type="entry name" value="CAP"/>
    <property type="match status" value="1"/>
</dbReference>
<proteinExistence type="predicted"/>
<feature type="chain" id="PRO_5043573297" description="SCP domain-containing protein" evidence="2">
    <location>
        <begin position="27"/>
        <end position="200"/>
    </location>
</feature>
<dbReference type="PRINTS" id="PR00837">
    <property type="entry name" value="V5TPXLIKE"/>
</dbReference>
<comment type="caution">
    <text evidence="4">The sequence shown here is derived from an EMBL/GenBank/DDBJ whole genome shotgun (WGS) entry which is preliminary data.</text>
</comment>
<dbReference type="Proteomes" id="UP001497525">
    <property type="component" value="Unassembled WGS sequence"/>
</dbReference>
<gene>
    <name evidence="4" type="ORF">CDAUBV1_LOCUS3842</name>
</gene>